<dbReference type="AlphaFoldDB" id="A0A401UA30"/>
<proteinExistence type="predicted"/>
<dbReference type="EMBL" id="BHXQ01000003">
    <property type="protein sequence ID" value="GCC51749.1"/>
    <property type="molecule type" value="Genomic_DNA"/>
</dbReference>
<evidence type="ECO:0000313" key="2">
    <source>
        <dbReference type="Proteomes" id="UP000288227"/>
    </source>
</evidence>
<protein>
    <submittedName>
        <fullName evidence="1">Uncharacterized protein</fullName>
    </submittedName>
</protein>
<comment type="caution">
    <text evidence="1">The sequence shown here is derived from an EMBL/GenBank/DDBJ whole genome shotgun (WGS) entry which is preliminary data.</text>
</comment>
<keyword evidence="2" id="KW-1185">Reference proteome</keyword>
<reference evidence="1 2" key="1">
    <citation type="submission" date="2018-11" db="EMBL/GenBank/DDBJ databases">
        <title>Chryseotalea sanarue gen. nov., sp., nov., a member of the family Cytophagaceae, isolated from a brackish lake in Hamamatsu Japan.</title>
        <authorList>
            <person name="Maejima Y."/>
            <person name="Iino T."/>
            <person name="Muraguchi Y."/>
            <person name="Fukuda K."/>
            <person name="Ohkuma M."/>
            <person name="Moriuchi R."/>
            <person name="Dohra H."/>
            <person name="Kimbara K."/>
            <person name="Shintani M."/>
        </authorList>
    </citation>
    <scope>NUCLEOTIDE SEQUENCE [LARGE SCALE GENOMIC DNA]</scope>
    <source>
        <strain evidence="1 2">Ys</strain>
    </source>
</reference>
<gene>
    <name evidence="1" type="ORF">SanaruYs_19780</name>
</gene>
<accession>A0A401UA30</accession>
<dbReference type="RefSeq" id="WP_127122399.1">
    <property type="nucleotide sequence ID" value="NZ_BHXQ01000003.1"/>
</dbReference>
<name>A0A401UA30_9BACT</name>
<evidence type="ECO:0000313" key="1">
    <source>
        <dbReference type="EMBL" id="GCC51749.1"/>
    </source>
</evidence>
<dbReference type="Proteomes" id="UP000288227">
    <property type="component" value="Unassembled WGS sequence"/>
</dbReference>
<sequence>METVKNINVVWRFHAFDLISFNAEERAPNAEKIDLNKINFQLSVDSQINQAEKKVILISSVEIFSNEAHTELLGTIRTKGEVVIENFNEVVVDKTRLPIQLMASLMGIQISTTRGMLKLLSKGTVFEQAIIPIVNPMAFFPPGSIRLEK</sequence>
<organism evidence="1 2">
    <name type="scientific">Chryseotalea sanaruensis</name>
    <dbReference type="NCBI Taxonomy" id="2482724"/>
    <lineage>
        <taxon>Bacteria</taxon>
        <taxon>Pseudomonadati</taxon>
        <taxon>Bacteroidota</taxon>
        <taxon>Cytophagia</taxon>
        <taxon>Cytophagales</taxon>
        <taxon>Chryseotaleaceae</taxon>
        <taxon>Chryseotalea</taxon>
    </lineage>
</organism>